<dbReference type="AlphaFoldDB" id="A0A644ZBR8"/>
<accession>A0A644ZBR8</accession>
<evidence type="ECO:0000313" key="1">
    <source>
        <dbReference type="EMBL" id="MPM37718.1"/>
    </source>
</evidence>
<reference evidence="1" key="1">
    <citation type="submission" date="2019-08" db="EMBL/GenBank/DDBJ databases">
        <authorList>
            <person name="Kucharzyk K."/>
            <person name="Murdoch R.W."/>
            <person name="Higgins S."/>
            <person name="Loffler F."/>
        </authorList>
    </citation>
    <scope>NUCLEOTIDE SEQUENCE</scope>
</reference>
<organism evidence="1">
    <name type="scientific">bioreactor metagenome</name>
    <dbReference type="NCBI Taxonomy" id="1076179"/>
    <lineage>
        <taxon>unclassified sequences</taxon>
        <taxon>metagenomes</taxon>
        <taxon>ecological metagenomes</taxon>
    </lineage>
</organism>
<sequence length="87" mass="9774">MRIIPFAVVALHEIVANSKRLLRRQVLVEDILYAVAGVEVSGRIAHQPFDGAFARNCRKRYALFRAHDFTVNKLVDAAQVVLELTDA</sequence>
<protein>
    <submittedName>
        <fullName evidence="1">Uncharacterized protein</fullName>
    </submittedName>
</protein>
<proteinExistence type="predicted"/>
<dbReference type="EMBL" id="VSSQ01008042">
    <property type="protein sequence ID" value="MPM37718.1"/>
    <property type="molecule type" value="Genomic_DNA"/>
</dbReference>
<comment type="caution">
    <text evidence="1">The sequence shown here is derived from an EMBL/GenBank/DDBJ whole genome shotgun (WGS) entry which is preliminary data.</text>
</comment>
<name>A0A644ZBR8_9ZZZZ</name>
<gene>
    <name evidence="1" type="ORF">SDC9_84337</name>
</gene>